<gene>
    <name evidence="2" type="ORF">SAMN02910262_01536</name>
    <name evidence="1" type="ORF">SAMN04487771_101541</name>
</gene>
<accession>A0A1I0DZD3</accession>
<dbReference type="InterPro" id="IPR029068">
    <property type="entry name" value="Glyas_Bleomycin-R_OHBP_Dase"/>
</dbReference>
<evidence type="ECO:0000313" key="3">
    <source>
        <dbReference type="Proteomes" id="UP000199820"/>
    </source>
</evidence>
<evidence type="ECO:0008006" key="5">
    <source>
        <dbReference type="Google" id="ProtNLM"/>
    </source>
</evidence>
<organism evidence="1 3">
    <name type="scientific">[Clostridium] aminophilum</name>
    <dbReference type="NCBI Taxonomy" id="1526"/>
    <lineage>
        <taxon>Bacteria</taxon>
        <taxon>Bacillati</taxon>
        <taxon>Bacillota</taxon>
        <taxon>Clostridia</taxon>
        <taxon>Lachnospirales</taxon>
        <taxon>Lachnospiraceae</taxon>
    </lineage>
</organism>
<name>A0A1I0DZD3_9FIRM</name>
<dbReference type="Proteomes" id="UP000199820">
    <property type="component" value="Unassembled WGS sequence"/>
</dbReference>
<protein>
    <recommendedName>
        <fullName evidence="5">VOC domain-containing protein</fullName>
    </recommendedName>
</protein>
<dbReference type="AlphaFoldDB" id="A0A1I0DZD3"/>
<evidence type="ECO:0000313" key="4">
    <source>
        <dbReference type="Proteomes" id="UP000214760"/>
    </source>
</evidence>
<keyword evidence="3" id="KW-1185">Reference proteome</keyword>
<reference evidence="3 4" key="1">
    <citation type="submission" date="2016-10" db="EMBL/GenBank/DDBJ databases">
        <authorList>
            <person name="de Groot N.N."/>
        </authorList>
    </citation>
    <scope>NUCLEOTIDE SEQUENCE [LARGE SCALE GENOMIC DNA]</scope>
    <source>
        <strain evidence="2 4">F</strain>
        <strain evidence="1 3">KH1P1</strain>
    </source>
</reference>
<proteinExistence type="predicted"/>
<dbReference type="EMBL" id="FOZC01000008">
    <property type="protein sequence ID" value="SFR78731.1"/>
    <property type="molecule type" value="Genomic_DNA"/>
</dbReference>
<dbReference type="Gene3D" id="3.10.180.10">
    <property type="entry name" value="2,3-Dihydroxybiphenyl 1,2-Dioxygenase, domain 1"/>
    <property type="match status" value="1"/>
</dbReference>
<dbReference type="OrthoDB" id="1850059at2"/>
<dbReference type="Proteomes" id="UP000214760">
    <property type="component" value="Unassembled WGS sequence"/>
</dbReference>
<evidence type="ECO:0000313" key="2">
    <source>
        <dbReference type="EMBL" id="SFR78731.1"/>
    </source>
</evidence>
<evidence type="ECO:0000313" key="1">
    <source>
        <dbReference type="EMBL" id="SET37940.1"/>
    </source>
</evidence>
<dbReference type="EMBL" id="FOIL01000015">
    <property type="protein sequence ID" value="SET37940.1"/>
    <property type="molecule type" value="Genomic_DNA"/>
</dbReference>
<dbReference type="SUPFAM" id="SSF54593">
    <property type="entry name" value="Glyoxalase/Bleomycin resistance protein/Dihydroxybiphenyl dioxygenase"/>
    <property type="match status" value="1"/>
</dbReference>
<dbReference type="RefSeq" id="WP_031472859.1">
    <property type="nucleotide sequence ID" value="NZ_FOIL01000015.1"/>
</dbReference>
<sequence>MNITSFNPLIITDKADEVIALFEALGFEKRHTKTGIDDKAFTSVRMRYTNEEGKVFHVDVTSADVPQTITSIRMNVSDFDETYEMLKAKGFTNVQGDKITDTGSSVATMMVSPTGYTISVAKHIKKDE</sequence>